<feature type="transmembrane region" description="Helical" evidence="8">
    <location>
        <begin position="258"/>
        <end position="285"/>
    </location>
</feature>
<feature type="transmembrane region" description="Helical" evidence="8">
    <location>
        <begin position="9"/>
        <end position="28"/>
    </location>
</feature>
<organism evidence="9 10">
    <name type="scientific">Tepidibacter hydrothermalis</name>
    <dbReference type="NCBI Taxonomy" id="3036126"/>
    <lineage>
        <taxon>Bacteria</taxon>
        <taxon>Bacillati</taxon>
        <taxon>Bacillota</taxon>
        <taxon>Clostridia</taxon>
        <taxon>Peptostreptococcales</taxon>
        <taxon>Peptostreptococcaceae</taxon>
        <taxon>Tepidibacter</taxon>
    </lineage>
</organism>
<evidence type="ECO:0000256" key="8">
    <source>
        <dbReference type="SAM" id="Phobius"/>
    </source>
</evidence>
<name>A0ABY8EH98_9FIRM</name>
<proteinExistence type="inferred from homology"/>
<dbReference type="InterPro" id="IPR018093">
    <property type="entry name" value="BCCT_CS"/>
</dbReference>
<comment type="subcellular location">
    <subcellularLocation>
        <location evidence="1">Cell membrane</location>
        <topology evidence="1">Multi-pass membrane protein</topology>
    </subcellularLocation>
</comment>
<dbReference type="PANTHER" id="PTHR30047:SF7">
    <property type="entry name" value="HIGH-AFFINITY CHOLINE TRANSPORT PROTEIN"/>
    <property type="match status" value="1"/>
</dbReference>
<evidence type="ECO:0000313" key="10">
    <source>
        <dbReference type="Proteomes" id="UP001222800"/>
    </source>
</evidence>
<evidence type="ECO:0000256" key="5">
    <source>
        <dbReference type="ARBA" id="ARBA00022692"/>
    </source>
</evidence>
<evidence type="ECO:0000256" key="4">
    <source>
        <dbReference type="ARBA" id="ARBA00022475"/>
    </source>
</evidence>
<accession>A0ABY8EH98</accession>
<evidence type="ECO:0000256" key="6">
    <source>
        <dbReference type="ARBA" id="ARBA00022989"/>
    </source>
</evidence>
<feature type="transmembrane region" description="Helical" evidence="8">
    <location>
        <begin position="305"/>
        <end position="327"/>
    </location>
</feature>
<evidence type="ECO:0000256" key="1">
    <source>
        <dbReference type="ARBA" id="ARBA00004651"/>
    </source>
</evidence>
<feature type="transmembrane region" description="Helical" evidence="8">
    <location>
        <begin position="387"/>
        <end position="413"/>
    </location>
</feature>
<dbReference type="Pfam" id="PF02028">
    <property type="entry name" value="BCCT"/>
    <property type="match status" value="1"/>
</dbReference>
<keyword evidence="10" id="KW-1185">Reference proteome</keyword>
<feature type="transmembrane region" description="Helical" evidence="8">
    <location>
        <begin position="135"/>
        <end position="156"/>
    </location>
</feature>
<reference evidence="9 10" key="1">
    <citation type="submission" date="2023-03" db="EMBL/GenBank/DDBJ databases">
        <title>Complete genome sequence of Tepidibacter sp. SWIR-1, isolated from a deep-sea hydrothermal vent.</title>
        <authorList>
            <person name="Li X."/>
        </authorList>
    </citation>
    <scope>NUCLEOTIDE SEQUENCE [LARGE SCALE GENOMIC DNA]</scope>
    <source>
        <strain evidence="9 10">SWIR-1</strain>
    </source>
</reference>
<feature type="transmembrane region" description="Helical" evidence="8">
    <location>
        <begin position="459"/>
        <end position="483"/>
    </location>
</feature>
<keyword evidence="6 8" id="KW-1133">Transmembrane helix</keyword>
<evidence type="ECO:0000256" key="7">
    <source>
        <dbReference type="ARBA" id="ARBA00023136"/>
    </source>
</evidence>
<keyword evidence="5 8" id="KW-0812">Transmembrane</keyword>
<sequence>MLNKKDNKVFIISIFLVLSIVLWCLLAPNTFNIMANNALDFLVGEFGWVYLISMTLFLMFSIILAFSKYGNIRLGDNNSKPEYSYISWFSMLFSAGMGIGLVFWGVAEPLNHYVDPMGIEGGSELAKSFAIKKSFMHWGLHPWAVYSILGLSLAYIQFRKKYPCLISNIFIPFFGKDVSNKGIGKSIDILAIFATIGGAATSLGLGTLQINSGLNYLFNIPESSLVQTIIILIVTILFIISAVGGVDKGIKILSNLNVLMAMVLLLLSIMIGPSFDILHTFFIGLKDYSIDLVLELNPFEKPDWYKSWTIFYWAWWISWAPFVGTFIARISKGRTIREFIIGVLLAPSIVSFLWFSTFGTMAINLGINTANSAILKTSTAFFIIMNNYPLGTLISIVAIILLCTFFVTSADSATFVLGMMSSNGNLNPSNKTKITWGILQSLLALSLLLSGGLNMLQTISIVAAFPFIFVILSSILCLVKFLIQENI</sequence>
<dbReference type="Proteomes" id="UP001222800">
    <property type="component" value="Chromosome"/>
</dbReference>
<feature type="transmembrane region" description="Helical" evidence="8">
    <location>
        <begin position="434"/>
        <end position="453"/>
    </location>
</feature>
<protein>
    <submittedName>
        <fullName evidence="9">BCCT family transporter</fullName>
    </submittedName>
</protein>
<dbReference type="NCBIfam" id="TIGR00842">
    <property type="entry name" value="bcct"/>
    <property type="match status" value="1"/>
</dbReference>
<gene>
    <name evidence="9" type="ORF">P4S50_05875</name>
</gene>
<dbReference type="InterPro" id="IPR000060">
    <property type="entry name" value="BCCT_transptr"/>
</dbReference>
<keyword evidence="7 8" id="KW-0472">Membrane</keyword>
<comment type="similarity">
    <text evidence="2">Belongs to the BCCT transporter (TC 2.A.15) family.</text>
</comment>
<dbReference type="PANTHER" id="PTHR30047">
    <property type="entry name" value="HIGH-AFFINITY CHOLINE TRANSPORT PROTEIN-RELATED"/>
    <property type="match status" value="1"/>
</dbReference>
<feature type="transmembrane region" description="Helical" evidence="8">
    <location>
        <begin position="48"/>
        <end position="66"/>
    </location>
</feature>
<keyword evidence="3" id="KW-0813">Transport</keyword>
<dbReference type="EMBL" id="CP120733">
    <property type="protein sequence ID" value="WFD12337.1"/>
    <property type="molecule type" value="Genomic_DNA"/>
</dbReference>
<evidence type="ECO:0000313" key="9">
    <source>
        <dbReference type="EMBL" id="WFD12337.1"/>
    </source>
</evidence>
<feature type="transmembrane region" description="Helical" evidence="8">
    <location>
        <begin position="339"/>
        <end position="367"/>
    </location>
</feature>
<feature type="transmembrane region" description="Helical" evidence="8">
    <location>
        <begin position="86"/>
        <end position="107"/>
    </location>
</feature>
<evidence type="ECO:0000256" key="2">
    <source>
        <dbReference type="ARBA" id="ARBA00005658"/>
    </source>
</evidence>
<keyword evidence="4" id="KW-1003">Cell membrane</keyword>
<dbReference type="PROSITE" id="PS01303">
    <property type="entry name" value="BCCT"/>
    <property type="match status" value="1"/>
</dbReference>
<evidence type="ECO:0000256" key="3">
    <source>
        <dbReference type="ARBA" id="ARBA00022448"/>
    </source>
</evidence>
<feature type="transmembrane region" description="Helical" evidence="8">
    <location>
        <begin position="189"/>
        <end position="210"/>
    </location>
</feature>
<feature type="transmembrane region" description="Helical" evidence="8">
    <location>
        <begin position="225"/>
        <end position="246"/>
    </location>
</feature>